<gene>
    <name evidence="1" type="ORF">DWZ04_13470</name>
</gene>
<dbReference type="EMBL" id="QVEW01000018">
    <property type="protein sequence ID" value="RGB94298.1"/>
    <property type="molecule type" value="Genomic_DNA"/>
</dbReference>
<name>A0A3E2UDL7_9FIRM</name>
<proteinExistence type="predicted"/>
<comment type="caution">
    <text evidence="1">The sequence shown here is derived from an EMBL/GenBank/DDBJ whole genome shotgun (WGS) entry which is preliminary data.</text>
</comment>
<dbReference type="RefSeq" id="WP_117527834.1">
    <property type="nucleotide sequence ID" value="NZ_JAQCXC010000018.1"/>
</dbReference>
<evidence type="ECO:0000313" key="1">
    <source>
        <dbReference type="EMBL" id="RGB94298.1"/>
    </source>
</evidence>
<reference evidence="1 2" key="1">
    <citation type="submission" date="2018-08" db="EMBL/GenBank/DDBJ databases">
        <title>A genome reference for cultivated species of the human gut microbiota.</title>
        <authorList>
            <person name="Zou Y."/>
            <person name="Xue W."/>
            <person name="Luo G."/>
        </authorList>
    </citation>
    <scope>NUCLEOTIDE SEQUENCE [LARGE SCALE GENOMIC DNA]</scope>
    <source>
        <strain evidence="1 2">AF29-11BH</strain>
    </source>
</reference>
<protein>
    <submittedName>
        <fullName evidence="1">Uncharacterized protein</fullName>
    </submittedName>
</protein>
<evidence type="ECO:0000313" key="2">
    <source>
        <dbReference type="Proteomes" id="UP000260783"/>
    </source>
</evidence>
<dbReference type="AlphaFoldDB" id="A0A3E2UDL7"/>
<accession>A0A3E2UDL7</accession>
<organism evidence="1 2">
    <name type="scientific">Faecalibacterium prausnitzii</name>
    <dbReference type="NCBI Taxonomy" id="853"/>
    <lineage>
        <taxon>Bacteria</taxon>
        <taxon>Bacillati</taxon>
        <taxon>Bacillota</taxon>
        <taxon>Clostridia</taxon>
        <taxon>Eubacteriales</taxon>
        <taxon>Oscillospiraceae</taxon>
        <taxon>Faecalibacterium</taxon>
    </lineage>
</organism>
<sequence>MSNEKELVLFCREDGKWAVYDDTYDITIHCESQQEQDKAMELLRKANQDACEVMSLEEMAHCLMDACHCHLATGNGCQGCPFNRPSTKECGGACRLGVPSDWDF</sequence>
<dbReference type="Proteomes" id="UP000260783">
    <property type="component" value="Unassembled WGS sequence"/>
</dbReference>